<dbReference type="PANTHER" id="PTHR13061:SF29">
    <property type="entry name" value="GAMMA CARBONIC ANHYDRASE-LIKE 1, MITOCHONDRIAL-RELATED"/>
    <property type="match status" value="1"/>
</dbReference>
<gene>
    <name evidence="3" type="ORF">E6K73_01875</name>
</gene>
<feature type="transmembrane region" description="Helical" evidence="2">
    <location>
        <begin position="15"/>
        <end position="37"/>
    </location>
</feature>
<dbReference type="PANTHER" id="PTHR13061">
    <property type="entry name" value="DYNACTIN SUBUNIT P25"/>
    <property type="match status" value="1"/>
</dbReference>
<dbReference type="AlphaFoldDB" id="A0A538SNP2"/>
<feature type="region of interest" description="Disordered" evidence="1">
    <location>
        <begin position="222"/>
        <end position="244"/>
    </location>
</feature>
<name>A0A538SNP2_UNCEI</name>
<evidence type="ECO:0000313" key="4">
    <source>
        <dbReference type="Proteomes" id="UP000320184"/>
    </source>
</evidence>
<dbReference type="NCBIfam" id="TIGR02353">
    <property type="entry name" value="NRPS_term_dom"/>
    <property type="match status" value="1"/>
</dbReference>
<dbReference type="EMBL" id="VBOT01000025">
    <property type="protein sequence ID" value="TMQ52976.1"/>
    <property type="molecule type" value="Genomic_DNA"/>
</dbReference>
<feature type="transmembrane region" description="Helical" evidence="2">
    <location>
        <begin position="499"/>
        <end position="523"/>
    </location>
</feature>
<feature type="transmembrane region" description="Helical" evidence="2">
    <location>
        <begin position="535"/>
        <end position="558"/>
    </location>
</feature>
<dbReference type="InterPro" id="IPR011004">
    <property type="entry name" value="Trimer_LpxA-like_sf"/>
</dbReference>
<feature type="non-terminal residue" evidence="3">
    <location>
        <position position="1"/>
    </location>
</feature>
<feature type="transmembrane region" description="Helical" evidence="2">
    <location>
        <begin position="288"/>
        <end position="316"/>
    </location>
</feature>
<keyword evidence="2" id="KW-0812">Transmembrane</keyword>
<feature type="compositionally biased region" description="Low complexity" evidence="1">
    <location>
        <begin position="225"/>
        <end position="235"/>
    </location>
</feature>
<protein>
    <submittedName>
        <fullName evidence="3">Peptide synthetase</fullName>
    </submittedName>
</protein>
<evidence type="ECO:0000313" key="3">
    <source>
        <dbReference type="EMBL" id="TMQ52976.1"/>
    </source>
</evidence>
<feature type="transmembrane region" description="Helical" evidence="2">
    <location>
        <begin position="253"/>
        <end position="276"/>
    </location>
</feature>
<keyword evidence="2" id="KW-0472">Membrane</keyword>
<feature type="region of interest" description="Disordered" evidence="1">
    <location>
        <begin position="726"/>
        <end position="745"/>
    </location>
</feature>
<evidence type="ECO:0000256" key="2">
    <source>
        <dbReference type="SAM" id="Phobius"/>
    </source>
</evidence>
<evidence type="ECO:0000256" key="1">
    <source>
        <dbReference type="SAM" id="MobiDB-lite"/>
    </source>
</evidence>
<accession>A0A538SNP2</accession>
<dbReference type="SUPFAM" id="SSF51161">
    <property type="entry name" value="Trimeric LpxA-like enzymes"/>
    <property type="match status" value="3"/>
</dbReference>
<comment type="caution">
    <text evidence="3">The sequence shown here is derived from an EMBL/GenBank/DDBJ whole genome shotgun (WGS) entry which is preliminary data.</text>
</comment>
<keyword evidence="2" id="KW-1133">Transmembrane helix</keyword>
<sequence length="745" mass="79872">RASEGARSSEPGRHFAAGILQAAGLYFSFGVRGLQWVTPYLVCYLLLAGGRPLLESVAWGAVSAMAVLPLILAAAVLAKWVMLGRIRAGRHPLWGGYYLRFWFVRTLVSSLPLELFCGTPLLPMVYRLFGARIGRDVHMETDRLIAFDLISIGDGTSIDDSASLLGSAVERGELVLGPVEIGRGCFVGTGSVVRERTVMEDGARLEDLSLLPSGGRIPRGETWVGSPARPAASPGPELPPPPVHGPLRRAATAALYGALILTLPALALAAFVPGVVILSRIDPLAQPLLYLATLPLVGASFVLLLTAGVTLFKWLLVGRVRAGTYPVDGWFYVREWAVGQLMAISLDVVGALHATLYLGPWYRALGARLGRWVELSTATAAVPDLLEIGEGATIADEVSLGAPRVEGGWMTLAPTRLGRRTFVGNGAVVPAGTVLGEGSLVGVLSVPPSDPGEAARPGASWLGSPALGLPRREPSAVFPEQRTFRPTRRLWLTRGAIEILRVTLPPAGFVIVTTTVVTAALALRDRVGLGLALPLLPAVYAAACVSVALGVVALKWLVIGRYRPFERPLWNPAIWRLEFVNGLYEFLVSPLLLEPLQGTPFLPWYLRLLGARIGRRTYLHTTGFLEWDLVEIGDEAMVNEDCVLQTHLFEDRVLKAARLRIGRGCEVGALSVVLYDTEMGEGTRLEALSLLMKGETLPAGTSWIGVPAAWRAPAGPECKARSVPLRLNGTAPRPETNGSARELVT</sequence>
<dbReference type="Gene3D" id="2.160.10.10">
    <property type="entry name" value="Hexapeptide repeat proteins"/>
    <property type="match status" value="3"/>
</dbReference>
<dbReference type="Proteomes" id="UP000320184">
    <property type="component" value="Unassembled WGS sequence"/>
</dbReference>
<dbReference type="InterPro" id="IPR012728">
    <property type="entry name" value="Pls/PosA_C"/>
</dbReference>
<dbReference type="InterPro" id="IPR050484">
    <property type="entry name" value="Transf_Hexapept/Carb_Anhydrase"/>
</dbReference>
<organism evidence="3 4">
    <name type="scientific">Eiseniibacteriota bacterium</name>
    <dbReference type="NCBI Taxonomy" id="2212470"/>
    <lineage>
        <taxon>Bacteria</taxon>
        <taxon>Candidatus Eiseniibacteriota</taxon>
    </lineage>
</organism>
<reference evidence="3 4" key="1">
    <citation type="journal article" date="2019" name="Nat. Microbiol.">
        <title>Mediterranean grassland soil C-N compound turnover is dependent on rainfall and depth, and is mediated by genomically divergent microorganisms.</title>
        <authorList>
            <person name="Diamond S."/>
            <person name="Andeer P.F."/>
            <person name="Li Z."/>
            <person name="Crits-Christoph A."/>
            <person name="Burstein D."/>
            <person name="Anantharaman K."/>
            <person name="Lane K.R."/>
            <person name="Thomas B.C."/>
            <person name="Pan C."/>
            <person name="Northen T.R."/>
            <person name="Banfield J.F."/>
        </authorList>
    </citation>
    <scope>NUCLEOTIDE SEQUENCE [LARGE SCALE GENOMIC DNA]</scope>
    <source>
        <strain evidence="3">WS_3</strain>
    </source>
</reference>
<feature type="transmembrane region" description="Helical" evidence="2">
    <location>
        <begin position="57"/>
        <end position="81"/>
    </location>
</feature>
<proteinExistence type="predicted"/>